<protein>
    <submittedName>
        <fullName evidence="1">Uncharacterized protein</fullName>
    </submittedName>
</protein>
<organism evidence="1 2">
    <name type="scientific">Elysia crispata</name>
    <name type="common">lettuce slug</name>
    <dbReference type="NCBI Taxonomy" id="231223"/>
    <lineage>
        <taxon>Eukaryota</taxon>
        <taxon>Metazoa</taxon>
        <taxon>Spiralia</taxon>
        <taxon>Lophotrochozoa</taxon>
        <taxon>Mollusca</taxon>
        <taxon>Gastropoda</taxon>
        <taxon>Heterobranchia</taxon>
        <taxon>Euthyneura</taxon>
        <taxon>Panpulmonata</taxon>
        <taxon>Sacoglossa</taxon>
        <taxon>Placobranchoidea</taxon>
        <taxon>Plakobranchidae</taxon>
        <taxon>Elysia</taxon>
    </lineage>
</organism>
<reference evidence="1" key="1">
    <citation type="journal article" date="2023" name="G3 (Bethesda)">
        <title>A reference genome for the long-term kleptoplast-retaining sea slug Elysia crispata morphotype clarki.</title>
        <authorList>
            <person name="Eastman K.E."/>
            <person name="Pendleton A.L."/>
            <person name="Shaikh M.A."/>
            <person name="Suttiyut T."/>
            <person name="Ogas R."/>
            <person name="Tomko P."/>
            <person name="Gavelis G."/>
            <person name="Widhalm J.R."/>
            <person name="Wisecaver J.H."/>
        </authorList>
    </citation>
    <scope>NUCLEOTIDE SEQUENCE</scope>
    <source>
        <strain evidence="1">ECLA1</strain>
    </source>
</reference>
<name>A0AAE0Y3U4_9GAST</name>
<feature type="non-terminal residue" evidence="1">
    <location>
        <position position="1"/>
    </location>
</feature>
<sequence>AISSPCRELDKKTVPSADYFCSPLVMIFYQILQEKPIIITCFIHTPWPASNHDDPLGNKVLRFPVGTWTYFTNREYRANSVLSYSGFYRQTAELASFSGLLKLQD</sequence>
<comment type="caution">
    <text evidence="1">The sequence shown here is derived from an EMBL/GenBank/DDBJ whole genome shotgun (WGS) entry which is preliminary data.</text>
</comment>
<accession>A0AAE0Y3U4</accession>
<evidence type="ECO:0000313" key="1">
    <source>
        <dbReference type="EMBL" id="KAK3731631.1"/>
    </source>
</evidence>
<dbReference type="EMBL" id="JAWDGP010006991">
    <property type="protein sequence ID" value="KAK3731631.1"/>
    <property type="molecule type" value="Genomic_DNA"/>
</dbReference>
<keyword evidence="2" id="KW-1185">Reference proteome</keyword>
<gene>
    <name evidence="1" type="ORF">RRG08_016552</name>
</gene>
<proteinExistence type="predicted"/>
<evidence type="ECO:0000313" key="2">
    <source>
        <dbReference type="Proteomes" id="UP001283361"/>
    </source>
</evidence>
<dbReference type="AlphaFoldDB" id="A0AAE0Y3U4"/>
<dbReference type="Proteomes" id="UP001283361">
    <property type="component" value="Unassembled WGS sequence"/>
</dbReference>